<evidence type="ECO:0000313" key="3">
    <source>
        <dbReference type="Proteomes" id="UP001341840"/>
    </source>
</evidence>
<feature type="region of interest" description="Disordered" evidence="1">
    <location>
        <begin position="76"/>
        <end position="102"/>
    </location>
</feature>
<proteinExistence type="predicted"/>
<dbReference type="EMBL" id="JASCZI010241988">
    <property type="protein sequence ID" value="MED6208901.1"/>
    <property type="molecule type" value="Genomic_DNA"/>
</dbReference>
<gene>
    <name evidence="2" type="ORF">PIB30_049469</name>
</gene>
<accession>A0ABU6YHJ9</accession>
<sequence>MDPPEHVDEDAVKACVTAALRELNSTMARHAEAQIAMANAAQAQIGTLVEMGSELRSCVKIVEVCIDAFVRRKTPADEAVQENVEEPVGPGRKPTPSADPSHNVIVVDLSSGTTSENTTTPRDNAELGPKFPPGLIFQWLDDTIMLTPVVPTKGLSDPFPDPPTTESLCVPPAVGGKMKARLGTLPDGLGSVSSVRTRAGTKGKMTEQSPEEAKRSGKMRRAPRETTMDLYGYKKVGVVFPTVSCLTFAILCNVHVEAQVIAYMFNDRRNSAEVLFKRDTEKMDREDFATLLPGNEPSDYIMELMAYRTSWTQRQI</sequence>
<evidence type="ECO:0000313" key="2">
    <source>
        <dbReference type="EMBL" id="MED6208901.1"/>
    </source>
</evidence>
<evidence type="ECO:0000256" key="1">
    <source>
        <dbReference type="SAM" id="MobiDB-lite"/>
    </source>
</evidence>
<name>A0ABU6YHJ9_9FABA</name>
<protein>
    <submittedName>
        <fullName evidence="2">Uncharacterized protein</fullName>
    </submittedName>
</protein>
<organism evidence="2 3">
    <name type="scientific">Stylosanthes scabra</name>
    <dbReference type="NCBI Taxonomy" id="79078"/>
    <lineage>
        <taxon>Eukaryota</taxon>
        <taxon>Viridiplantae</taxon>
        <taxon>Streptophyta</taxon>
        <taxon>Embryophyta</taxon>
        <taxon>Tracheophyta</taxon>
        <taxon>Spermatophyta</taxon>
        <taxon>Magnoliopsida</taxon>
        <taxon>eudicotyledons</taxon>
        <taxon>Gunneridae</taxon>
        <taxon>Pentapetalae</taxon>
        <taxon>rosids</taxon>
        <taxon>fabids</taxon>
        <taxon>Fabales</taxon>
        <taxon>Fabaceae</taxon>
        <taxon>Papilionoideae</taxon>
        <taxon>50 kb inversion clade</taxon>
        <taxon>dalbergioids sensu lato</taxon>
        <taxon>Dalbergieae</taxon>
        <taxon>Pterocarpus clade</taxon>
        <taxon>Stylosanthes</taxon>
    </lineage>
</organism>
<dbReference type="Proteomes" id="UP001341840">
    <property type="component" value="Unassembled WGS sequence"/>
</dbReference>
<comment type="caution">
    <text evidence="2">The sequence shown here is derived from an EMBL/GenBank/DDBJ whole genome shotgun (WGS) entry which is preliminary data.</text>
</comment>
<reference evidence="2 3" key="1">
    <citation type="journal article" date="2023" name="Plants (Basel)">
        <title>Bridging the Gap: Combining Genomics and Transcriptomics Approaches to Understand Stylosanthes scabra, an Orphan Legume from the Brazilian Caatinga.</title>
        <authorList>
            <person name="Ferreira-Neto J.R.C."/>
            <person name="da Silva M.D."/>
            <person name="Binneck E."/>
            <person name="de Melo N.F."/>
            <person name="da Silva R.H."/>
            <person name="de Melo A.L.T.M."/>
            <person name="Pandolfi V."/>
            <person name="Bustamante F.O."/>
            <person name="Brasileiro-Vidal A.C."/>
            <person name="Benko-Iseppon A.M."/>
        </authorList>
    </citation>
    <scope>NUCLEOTIDE SEQUENCE [LARGE SCALE GENOMIC DNA]</scope>
    <source>
        <tissue evidence="2">Leaves</tissue>
    </source>
</reference>
<keyword evidence="3" id="KW-1185">Reference proteome</keyword>
<feature type="region of interest" description="Disordered" evidence="1">
    <location>
        <begin position="185"/>
        <end position="222"/>
    </location>
</feature>